<sequence>MLEKVKELEKRILNLENDIIELSSSEQVFSEAGKNIDVKTFSRPEYRLTASSKVCSTMSLNTQEKESDPIYLNYTKLSFINTKEPQLPLQQPILQDLGASKFSSTGLTRLLKPTPLRKTRALPSLS</sequence>
<keyword evidence="2" id="KW-1185">Reference proteome</keyword>
<comment type="caution">
    <text evidence="1">The sequence shown here is derived from an EMBL/GenBank/DDBJ whole genome shotgun (WGS) entry which is preliminary data.</text>
</comment>
<gene>
    <name evidence="1" type="ORF">PUN28_020797</name>
</gene>
<accession>A0AAW2E6F0</accession>
<name>A0AAW2E6F0_9HYME</name>
<dbReference type="Proteomes" id="UP001430953">
    <property type="component" value="Unassembled WGS sequence"/>
</dbReference>
<protein>
    <submittedName>
        <fullName evidence="1">Uncharacterized protein</fullName>
    </submittedName>
</protein>
<evidence type="ECO:0000313" key="2">
    <source>
        <dbReference type="Proteomes" id="UP001430953"/>
    </source>
</evidence>
<evidence type="ECO:0000313" key="1">
    <source>
        <dbReference type="EMBL" id="KAL0098852.1"/>
    </source>
</evidence>
<organism evidence="1 2">
    <name type="scientific">Cardiocondyla obscurior</name>
    <dbReference type="NCBI Taxonomy" id="286306"/>
    <lineage>
        <taxon>Eukaryota</taxon>
        <taxon>Metazoa</taxon>
        <taxon>Ecdysozoa</taxon>
        <taxon>Arthropoda</taxon>
        <taxon>Hexapoda</taxon>
        <taxon>Insecta</taxon>
        <taxon>Pterygota</taxon>
        <taxon>Neoptera</taxon>
        <taxon>Endopterygota</taxon>
        <taxon>Hymenoptera</taxon>
        <taxon>Apocrita</taxon>
        <taxon>Aculeata</taxon>
        <taxon>Formicoidea</taxon>
        <taxon>Formicidae</taxon>
        <taxon>Myrmicinae</taxon>
        <taxon>Cardiocondyla</taxon>
    </lineage>
</organism>
<dbReference type="AlphaFoldDB" id="A0AAW2E6F0"/>
<proteinExistence type="predicted"/>
<reference evidence="1 2" key="1">
    <citation type="submission" date="2023-03" db="EMBL/GenBank/DDBJ databases">
        <title>High recombination rates correlate with genetic variation in Cardiocondyla obscurior ants.</title>
        <authorList>
            <person name="Errbii M."/>
        </authorList>
    </citation>
    <scope>NUCLEOTIDE SEQUENCE [LARGE SCALE GENOMIC DNA]</scope>
    <source>
        <strain evidence="1">Alpha-2009</strain>
        <tissue evidence="1">Whole body</tissue>
    </source>
</reference>
<dbReference type="EMBL" id="JADYXP020000033">
    <property type="protein sequence ID" value="KAL0098852.1"/>
    <property type="molecule type" value="Genomic_DNA"/>
</dbReference>